<protein>
    <submittedName>
        <fullName evidence="3">Ovule protein</fullName>
    </submittedName>
</protein>
<reference evidence="3" key="1">
    <citation type="submission" date="2017-02" db="UniProtKB">
        <authorList>
            <consortium name="WormBaseParasite"/>
        </authorList>
    </citation>
    <scope>IDENTIFICATION</scope>
</reference>
<dbReference type="Proteomes" id="UP000278807">
    <property type="component" value="Unassembled WGS sequence"/>
</dbReference>
<name>A0A0R3TB75_RODNA</name>
<gene>
    <name evidence="1" type="ORF">HNAJ_LOCUS4312</name>
</gene>
<dbReference type="WBParaSite" id="HNAJ_0000431401-mRNA-1">
    <property type="protein sequence ID" value="HNAJ_0000431401-mRNA-1"/>
    <property type="gene ID" value="HNAJ_0000431401"/>
</dbReference>
<accession>A0A0R3TB75</accession>
<proteinExistence type="predicted"/>
<dbReference type="AlphaFoldDB" id="A0A0R3TB75"/>
<organism evidence="3">
    <name type="scientific">Rodentolepis nana</name>
    <name type="common">Dwarf tapeworm</name>
    <name type="synonym">Hymenolepis nana</name>
    <dbReference type="NCBI Taxonomy" id="102285"/>
    <lineage>
        <taxon>Eukaryota</taxon>
        <taxon>Metazoa</taxon>
        <taxon>Spiralia</taxon>
        <taxon>Lophotrochozoa</taxon>
        <taxon>Platyhelminthes</taxon>
        <taxon>Cestoda</taxon>
        <taxon>Eucestoda</taxon>
        <taxon>Cyclophyllidea</taxon>
        <taxon>Hymenolepididae</taxon>
        <taxon>Rodentolepis</taxon>
    </lineage>
</organism>
<keyword evidence="2" id="KW-1185">Reference proteome</keyword>
<reference evidence="1 2" key="2">
    <citation type="submission" date="2018-11" db="EMBL/GenBank/DDBJ databases">
        <authorList>
            <consortium name="Pathogen Informatics"/>
        </authorList>
    </citation>
    <scope>NUCLEOTIDE SEQUENCE [LARGE SCALE GENOMIC DNA]</scope>
</reference>
<dbReference type="EMBL" id="UZAE01002949">
    <property type="protein sequence ID" value="VDO00172.1"/>
    <property type="molecule type" value="Genomic_DNA"/>
</dbReference>
<evidence type="ECO:0000313" key="2">
    <source>
        <dbReference type="Proteomes" id="UP000278807"/>
    </source>
</evidence>
<evidence type="ECO:0000313" key="1">
    <source>
        <dbReference type="EMBL" id="VDO00172.1"/>
    </source>
</evidence>
<evidence type="ECO:0000313" key="3">
    <source>
        <dbReference type="WBParaSite" id="HNAJ_0000431401-mRNA-1"/>
    </source>
</evidence>
<sequence>MSLDQQCLIGFYDNSCKCRSSNLKQITRKFSNIVTLTTMLNSLNIQKDPLHLHPSLKVGFLETTDIIPLVIVTLIVNQVPTGTAKIPVVMTNFFSLSFLCYEQNYFE</sequence>